<dbReference type="EC" id="6.3.4.3" evidence="8"/>
<dbReference type="RefSeq" id="WP_174249050.1">
    <property type="nucleotide sequence ID" value="NZ_CP017196.1"/>
</dbReference>
<dbReference type="Proteomes" id="UP000705994">
    <property type="component" value="Unassembled WGS sequence"/>
</dbReference>
<evidence type="ECO:0000256" key="4">
    <source>
        <dbReference type="ARBA" id="ARBA00022741"/>
    </source>
</evidence>
<dbReference type="NCBIfam" id="NF010030">
    <property type="entry name" value="PRK13505.1"/>
    <property type="match status" value="1"/>
</dbReference>
<dbReference type="InterPro" id="IPR000559">
    <property type="entry name" value="Formate_THF_ligase"/>
</dbReference>
<evidence type="ECO:0000256" key="7">
    <source>
        <dbReference type="ARBA" id="ARBA00061363"/>
    </source>
</evidence>
<gene>
    <name evidence="8" type="primary">fhs</name>
    <name evidence="10" type="ORF">KII88_04355</name>
    <name evidence="9" type="ORF">KIJ07_08385</name>
</gene>
<keyword evidence="11" id="KW-1185">Reference proteome</keyword>
<dbReference type="Gene3D" id="3.30.1510.10">
    <property type="entry name" value="Domain 2, N(10)-formyltetrahydrofolate synthetase"/>
    <property type="match status" value="1"/>
</dbReference>
<comment type="catalytic activity">
    <reaction evidence="6 8">
        <text>(6S)-5,6,7,8-tetrahydrofolate + formate + ATP = (6R)-10-formyltetrahydrofolate + ADP + phosphate</text>
        <dbReference type="Rhea" id="RHEA:20221"/>
        <dbReference type="ChEBI" id="CHEBI:15740"/>
        <dbReference type="ChEBI" id="CHEBI:30616"/>
        <dbReference type="ChEBI" id="CHEBI:43474"/>
        <dbReference type="ChEBI" id="CHEBI:57453"/>
        <dbReference type="ChEBI" id="CHEBI:195366"/>
        <dbReference type="ChEBI" id="CHEBI:456216"/>
        <dbReference type="EC" id="6.3.4.3"/>
    </reaction>
</comment>
<dbReference type="InterPro" id="IPR027417">
    <property type="entry name" value="P-loop_NTPase"/>
</dbReference>
<dbReference type="EMBL" id="JAHBFX010000009">
    <property type="protein sequence ID" value="MBZ6000414.1"/>
    <property type="molecule type" value="Genomic_DNA"/>
</dbReference>
<dbReference type="AlphaFoldDB" id="A0AB35FYW7"/>
<evidence type="ECO:0000313" key="9">
    <source>
        <dbReference type="EMBL" id="MBZ6000414.1"/>
    </source>
</evidence>
<dbReference type="Pfam" id="PF01268">
    <property type="entry name" value="FTHFS"/>
    <property type="match status" value="1"/>
</dbReference>
<keyword evidence="2 8" id="KW-0554">One-carbon metabolism</keyword>
<evidence type="ECO:0000256" key="6">
    <source>
        <dbReference type="ARBA" id="ARBA00049033"/>
    </source>
</evidence>
<dbReference type="GO" id="GO:0035999">
    <property type="term" value="P:tetrahydrofolate interconversion"/>
    <property type="evidence" value="ECO:0007669"/>
    <property type="project" value="UniProtKB-UniRule"/>
</dbReference>
<evidence type="ECO:0000313" key="10">
    <source>
        <dbReference type="EMBL" id="MBZ6015764.1"/>
    </source>
</evidence>
<comment type="similarity">
    <text evidence="7 8">Belongs to the formate--tetrahydrofolate ligase family.</text>
</comment>
<evidence type="ECO:0000313" key="11">
    <source>
        <dbReference type="Proteomes" id="UP000705994"/>
    </source>
</evidence>
<evidence type="ECO:0000256" key="5">
    <source>
        <dbReference type="ARBA" id="ARBA00022840"/>
    </source>
</evidence>
<evidence type="ECO:0000256" key="8">
    <source>
        <dbReference type="HAMAP-Rule" id="MF_01543"/>
    </source>
</evidence>
<dbReference type="GO" id="GO:0005524">
    <property type="term" value="F:ATP binding"/>
    <property type="evidence" value="ECO:0007669"/>
    <property type="project" value="UniProtKB-UniRule"/>
</dbReference>
<evidence type="ECO:0000313" key="12">
    <source>
        <dbReference type="Proteomes" id="UP000727071"/>
    </source>
</evidence>
<dbReference type="SUPFAM" id="SSF52540">
    <property type="entry name" value="P-loop containing nucleoside triphosphate hydrolases"/>
    <property type="match status" value="1"/>
</dbReference>
<dbReference type="CDD" id="cd00477">
    <property type="entry name" value="FTHFS"/>
    <property type="match status" value="1"/>
</dbReference>
<keyword evidence="4 8" id="KW-0547">Nucleotide-binding</keyword>
<dbReference type="InterPro" id="IPR020628">
    <property type="entry name" value="Formate_THF_ligase_CS"/>
</dbReference>
<organism evidence="10 12">
    <name type="scientific">Leuconostoc gelidum subsp. gelidum</name>
    <dbReference type="NCBI Taxonomy" id="1607839"/>
    <lineage>
        <taxon>Bacteria</taxon>
        <taxon>Bacillati</taxon>
        <taxon>Bacillota</taxon>
        <taxon>Bacilli</taxon>
        <taxon>Lactobacillales</taxon>
        <taxon>Lactobacillaceae</taxon>
        <taxon>Leuconostoc</taxon>
        <taxon>Leuconostoc gelidum group</taxon>
    </lineage>
</organism>
<evidence type="ECO:0000256" key="1">
    <source>
        <dbReference type="ARBA" id="ARBA00004777"/>
    </source>
</evidence>
<keyword evidence="3 8" id="KW-0436">Ligase</keyword>
<dbReference type="Proteomes" id="UP000727071">
    <property type="component" value="Unassembled WGS sequence"/>
</dbReference>
<sequence>MQTDIEIAQAADVKPITEIAAIAGLKAHEIEPYGYDKAKIKLDPTVKRDKTLGKLILVTSINPTPAGEGKSTVTVGLADALQMAGKKTMIALREPSLGPVMGMKGGATGGGYAQVIPMADINLHFTGDFHALTSAHDTLAAILDNSMQQGNPLNIDPRRILWKRVLDINDRALRHINIGMGGPTSGVPREDGFDITVASELMAILTLSTDLMDLKSRIARIVVGYTYTKKPVTVSDLGVAGALTVLLKDAIKPNLVQTLAHTPAIIHGGPFANIAQGTNSILATKTALQLADYAVTEAGFGADLGGEKFLDVKVPLLGKTPDTIVIVATVRALKHHGNVALKDLNSENVDALKMGLKNLGQHLTAMGRYGVPVIVAINRFTADTEVELQVVKNYAEQFGATAYTTEVWAKGGVGAKALAAAVIEKSAQESDFTPLYQSSDDAINKLNSIVQVVYGGQGVELSQVAQRQLLEFKQLGWDKLPIIMAKTQYSLSDDAKQLGAPKKFVIHIREFVPKLGAGFLVAMTGSILTMPGLPKHPAALDIDIDKNGIITGLF</sequence>
<protein>
    <recommendedName>
        <fullName evidence="8">Formate--tetrahydrofolate ligase</fullName>
        <ecNumber evidence="8">6.3.4.3</ecNumber>
    </recommendedName>
    <alternativeName>
        <fullName evidence="8">Formyltetrahydrofolate synthetase</fullName>
        <shortName evidence="8">FHS</shortName>
        <shortName evidence="8">FTHFS</shortName>
    </alternativeName>
</protein>
<reference evidence="10 11" key="1">
    <citation type="submission" date="2021-05" db="EMBL/GenBank/DDBJ databases">
        <title>Pangenome of Leuconostoc gelidum warrants species status for Leuconostoc gelidum subsp. gasicomitatum.</title>
        <authorList>
            <person name="Johansson P."/>
            <person name="Sade E."/>
            <person name="Hultman J."/>
            <person name="Auvinen P."/>
            <person name="Bjorkroth J."/>
        </authorList>
    </citation>
    <scope>NUCLEOTIDE SEQUENCE</scope>
    <source>
        <strain evidence="9 11">AMKR21</strain>
        <strain evidence="10">C220d</strain>
    </source>
</reference>
<feature type="binding site" evidence="8">
    <location>
        <begin position="64"/>
        <end position="71"/>
    </location>
    <ligand>
        <name>ATP</name>
        <dbReference type="ChEBI" id="CHEBI:30616"/>
    </ligand>
</feature>
<dbReference type="FunFam" id="3.30.1510.10:FF:000001">
    <property type="entry name" value="Formate--tetrahydrofolate ligase"/>
    <property type="match status" value="1"/>
</dbReference>
<evidence type="ECO:0000256" key="3">
    <source>
        <dbReference type="ARBA" id="ARBA00022598"/>
    </source>
</evidence>
<evidence type="ECO:0000256" key="2">
    <source>
        <dbReference type="ARBA" id="ARBA00022563"/>
    </source>
</evidence>
<dbReference type="Gene3D" id="3.10.410.10">
    <property type="entry name" value="Formyltetrahydrofolate synthetase, domain 3"/>
    <property type="match status" value="1"/>
</dbReference>
<dbReference type="GO" id="GO:0004329">
    <property type="term" value="F:formate-tetrahydrofolate ligase activity"/>
    <property type="evidence" value="ECO:0007669"/>
    <property type="project" value="UniProtKB-UniRule"/>
</dbReference>
<accession>A0AB35FYW7</accession>
<dbReference type="HAMAP" id="MF_01543">
    <property type="entry name" value="FTHFS"/>
    <property type="match status" value="1"/>
</dbReference>
<dbReference type="Gene3D" id="3.40.50.300">
    <property type="entry name" value="P-loop containing nucleotide triphosphate hydrolases"/>
    <property type="match status" value="1"/>
</dbReference>
<name>A0AB35FYW7_LEUGE</name>
<keyword evidence="5 8" id="KW-0067">ATP-binding</keyword>
<dbReference type="PROSITE" id="PS00721">
    <property type="entry name" value="FTHFS_1"/>
    <property type="match status" value="1"/>
</dbReference>
<comment type="caution">
    <text evidence="10">The sequence shown here is derived from an EMBL/GenBank/DDBJ whole genome shotgun (WGS) entry which is preliminary data.</text>
</comment>
<dbReference type="EMBL" id="JAHBFV010000014">
    <property type="protein sequence ID" value="MBZ6015764.1"/>
    <property type="molecule type" value="Genomic_DNA"/>
</dbReference>
<comment type="pathway">
    <text evidence="1 8">One-carbon metabolism; tetrahydrofolate interconversion.</text>
</comment>
<proteinExistence type="inferred from homology"/>